<feature type="compositionally biased region" description="Pro residues" evidence="9">
    <location>
        <begin position="722"/>
        <end position="755"/>
    </location>
</feature>
<sequence length="853" mass="94360">MNSHRKELLGALCNGWISRKHFKPMSVSSQNRDKVAKEILETEQVYVRNLEIIVQDYLKPLKVINPPLLSPKSLSIIFGHIEDLLIVNRELLTSIEDRMKTWYSDKRMGDIFAKLAPFLKMYTEYCSNYDKAISRLKQKSDENKDLSAYLKRICSESIKNNGIGLDLQSLLIMPVQRIPRYKLLIQSLVSFTPKESSDSALLGTALDTISKVADHINESIRERQNLEKILFIQRRFTGQCPPLLAPLRTFIREGSLTKVCRKENKKRWFILFSDAIVYGQRIDTNIANPIYKFHRLLPLNTSKILNLDDTPRLKNSFQIKHPIKSFTLIAENDQEKLSWITSIEKVLKFINQNEGSLARMNSMYSTLHVLKTEEVEQVSSAPIWIPDHEAVQCMECGIKFTAIRRRHHCRRCGNVVCGKCSDQNIRLDNTKKEVRVCRSCYSFIYLQNSNNRSSVMVQDPNTLQADLNNMASSSANISGLSSPDLTSSSGNSNSNSNINPILLANIGGEVSSSSDSETEESLSTNSSRQDIPSLNIVNNNDNSNSSNISNINTTPPSTPLPTKQTTTTLKEPTSSSTPPPSLSKTGAGNNSLLSFCSFVINTSPNVSPAAERRPKLSDLAKQDMPNTNLKTNNNDKVVGEKVVLPDIKPLLNEQSSSSSTIPLSHSTSSNNLKSNNLPVSSPILPPISPPVSPPQTHQTHNIILPPSISPASPTSPTSPTTVTPPPNKTLPTPPPKSLPPTPQTKKPLPPPPPPKSKSIVELDTQAIQNNIENINLTNSSPNPTLTTISPVQSTSSLSLSANNNNNNNLPPPPPPKRKTMAPTYPIPITPSSQSPQLPERNKTPPTIPPKRAQ</sequence>
<evidence type="ECO:0000259" key="11">
    <source>
        <dbReference type="PROSITE" id="PS50010"/>
    </source>
</evidence>
<evidence type="ECO:0000256" key="3">
    <source>
        <dbReference type="ARBA" id="ARBA00022658"/>
    </source>
</evidence>
<dbReference type="SMART" id="SM00233">
    <property type="entry name" value="PH"/>
    <property type="match status" value="1"/>
</dbReference>
<feature type="compositionally biased region" description="Pro residues" evidence="9">
    <location>
        <begin position="683"/>
        <end position="693"/>
    </location>
</feature>
<feature type="compositionally biased region" description="Basic and acidic residues" evidence="9">
    <location>
        <begin position="610"/>
        <end position="621"/>
    </location>
</feature>
<feature type="compositionally biased region" description="Polar residues" evidence="9">
    <location>
        <begin position="624"/>
        <end position="635"/>
    </location>
</feature>
<feature type="compositionally biased region" description="Low complexity" evidence="9">
    <location>
        <begin position="829"/>
        <end position="838"/>
    </location>
</feature>
<dbReference type="InterPro" id="IPR000219">
    <property type="entry name" value="DH_dom"/>
</dbReference>
<dbReference type="SUPFAM" id="SSF50729">
    <property type="entry name" value="PH domain-like"/>
    <property type="match status" value="1"/>
</dbReference>
<organism evidence="13 14">
    <name type="scientific">Polysphondylium violaceum</name>
    <dbReference type="NCBI Taxonomy" id="133409"/>
    <lineage>
        <taxon>Eukaryota</taxon>
        <taxon>Amoebozoa</taxon>
        <taxon>Evosea</taxon>
        <taxon>Eumycetozoa</taxon>
        <taxon>Dictyostelia</taxon>
        <taxon>Dictyosteliales</taxon>
        <taxon>Dictyosteliaceae</taxon>
        <taxon>Polysphondylium</taxon>
    </lineage>
</organism>
<feature type="domain" description="PH" evidence="10">
    <location>
        <begin position="249"/>
        <end position="348"/>
    </location>
</feature>
<reference evidence="13" key="1">
    <citation type="submission" date="2020-01" db="EMBL/GenBank/DDBJ databases">
        <title>Development of genomics and gene disruption for Polysphondylium violaceum indicates a role for the polyketide synthase stlB in stalk morphogenesis.</title>
        <authorList>
            <person name="Narita B."/>
            <person name="Kawabe Y."/>
            <person name="Kin K."/>
            <person name="Saito T."/>
            <person name="Gibbs R."/>
            <person name="Kuspa A."/>
            <person name="Muzny D."/>
            <person name="Queller D."/>
            <person name="Richards S."/>
            <person name="Strassman J."/>
            <person name="Sucgang R."/>
            <person name="Worley K."/>
            <person name="Schaap P."/>
        </authorList>
    </citation>
    <scope>NUCLEOTIDE SEQUENCE</scope>
    <source>
        <strain evidence="13">QSvi11</strain>
    </source>
</reference>
<evidence type="ECO:0000256" key="4">
    <source>
        <dbReference type="ARBA" id="ARBA00022723"/>
    </source>
</evidence>
<dbReference type="Pfam" id="PF00169">
    <property type="entry name" value="PH"/>
    <property type="match status" value="1"/>
</dbReference>
<dbReference type="InterPro" id="IPR011011">
    <property type="entry name" value="Znf_FYVE_PHD"/>
</dbReference>
<keyword evidence="4" id="KW-0479">Metal-binding</keyword>
<keyword evidence="7" id="KW-0206">Cytoskeleton</keyword>
<dbReference type="OrthoDB" id="660555at2759"/>
<dbReference type="SMART" id="SM00325">
    <property type="entry name" value="RhoGEF"/>
    <property type="match status" value="1"/>
</dbReference>
<dbReference type="Proteomes" id="UP000695562">
    <property type="component" value="Unassembled WGS sequence"/>
</dbReference>
<dbReference type="InterPro" id="IPR017455">
    <property type="entry name" value="Znf_FYVE-rel"/>
</dbReference>
<evidence type="ECO:0000259" key="10">
    <source>
        <dbReference type="PROSITE" id="PS50003"/>
    </source>
</evidence>
<dbReference type="Pfam" id="PF00621">
    <property type="entry name" value="RhoGEF"/>
    <property type="match status" value="1"/>
</dbReference>
<comment type="subcellular location">
    <subcellularLocation>
        <location evidence="1">Cytoplasm</location>
        <location evidence="1">Cytoskeleton</location>
    </subcellularLocation>
</comment>
<dbReference type="InterPro" id="IPR013083">
    <property type="entry name" value="Znf_RING/FYVE/PHD"/>
</dbReference>
<feature type="compositionally biased region" description="Polar residues" evidence="9">
    <location>
        <begin position="773"/>
        <end position="788"/>
    </location>
</feature>
<dbReference type="SUPFAM" id="SSF48065">
    <property type="entry name" value="DBL homology domain (DH-domain)"/>
    <property type="match status" value="1"/>
</dbReference>
<keyword evidence="3" id="KW-0344">Guanine-nucleotide releasing factor</keyword>
<dbReference type="Pfam" id="PF01363">
    <property type="entry name" value="FYVE"/>
    <property type="match status" value="1"/>
</dbReference>
<dbReference type="GO" id="GO:0005856">
    <property type="term" value="C:cytoskeleton"/>
    <property type="evidence" value="ECO:0007669"/>
    <property type="project" value="UniProtKB-SubCell"/>
</dbReference>
<accession>A0A8J4PRJ1</accession>
<evidence type="ECO:0000313" key="14">
    <source>
        <dbReference type="Proteomes" id="UP000695562"/>
    </source>
</evidence>
<feature type="region of interest" description="Disordered" evidence="9">
    <location>
        <begin position="508"/>
        <end position="586"/>
    </location>
</feature>
<dbReference type="PROSITE" id="PS50178">
    <property type="entry name" value="ZF_FYVE"/>
    <property type="match status" value="1"/>
</dbReference>
<feature type="domain" description="FYVE-type" evidence="12">
    <location>
        <begin position="387"/>
        <end position="445"/>
    </location>
</feature>
<feature type="region of interest" description="Disordered" evidence="9">
    <location>
        <begin position="652"/>
        <end position="758"/>
    </location>
</feature>
<feature type="compositionally biased region" description="Low complexity" evidence="9">
    <location>
        <begin position="789"/>
        <end position="808"/>
    </location>
</feature>
<evidence type="ECO:0000256" key="7">
    <source>
        <dbReference type="ARBA" id="ARBA00023212"/>
    </source>
</evidence>
<dbReference type="GO" id="GO:0005085">
    <property type="term" value="F:guanyl-nucleotide exchange factor activity"/>
    <property type="evidence" value="ECO:0007669"/>
    <property type="project" value="UniProtKB-KW"/>
</dbReference>
<feature type="compositionally biased region" description="Low complexity" evidence="9">
    <location>
        <begin position="508"/>
        <end position="576"/>
    </location>
</feature>
<dbReference type="PROSITE" id="PS50010">
    <property type="entry name" value="DH_2"/>
    <property type="match status" value="1"/>
</dbReference>
<dbReference type="GO" id="GO:0005737">
    <property type="term" value="C:cytoplasm"/>
    <property type="evidence" value="ECO:0007669"/>
    <property type="project" value="TreeGrafter"/>
</dbReference>
<keyword evidence="5 8" id="KW-0863">Zinc-finger</keyword>
<feature type="compositionally biased region" description="Low complexity" evidence="9">
    <location>
        <begin position="704"/>
        <end position="721"/>
    </location>
</feature>
<dbReference type="PRINTS" id="PR01217">
    <property type="entry name" value="PRICHEXTENSN"/>
</dbReference>
<name>A0A8J4PRJ1_9MYCE</name>
<keyword evidence="14" id="KW-1185">Reference proteome</keyword>
<dbReference type="PANTHER" id="PTHR12673:SF251">
    <property type="entry name" value="DH DOMAIN-CONTAINING PROTEIN-RELATED"/>
    <property type="match status" value="1"/>
</dbReference>
<evidence type="ECO:0000313" key="13">
    <source>
        <dbReference type="EMBL" id="KAF2072417.1"/>
    </source>
</evidence>
<dbReference type="PROSITE" id="PS50003">
    <property type="entry name" value="PH_DOMAIN"/>
    <property type="match status" value="1"/>
</dbReference>
<dbReference type="Gene3D" id="1.20.900.10">
    <property type="entry name" value="Dbl homology (DH) domain"/>
    <property type="match status" value="1"/>
</dbReference>
<feature type="domain" description="DH" evidence="11">
    <location>
        <begin position="31"/>
        <end position="219"/>
    </location>
</feature>
<protein>
    <recommendedName>
        <fullName evidence="15">Pleckstrin domain-containing protein</fullName>
    </recommendedName>
</protein>
<dbReference type="InterPro" id="IPR000306">
    <property type="entry name" value="Znf_FYVE"/>
</dbReference>
<keyword evidence="2" id="KW-0963">Cytoplasm</keyword>
<dbReference type="InterPro" id="IPR011993">
    <property type="entry name" value="PH-like_dom_sf"/>
</dbReference>
<feature type="compositionally biased region" description="Low complexity" evidence="9">
    <location>
        <begin position="655"/>
        <end position="682"/>
    </location>
</feature>
<evidence type="ECO:0000256" key="2">
    <source>
        <dbReference type="ARBA" id="ARBA00022490"/>
    </source>
</evidence>
<dbReference type="Gene3D" id="2.30.29.30">
    <property type="entry name" value="Pleckstrin-homology domain (PH domain)/Phosphotyrosine-binding domain (PTB)"/>
    <property type="match status" value="1"/>
</dbReference>
<dbReference type="PANTHER" id="PTHR12673">
    <property type="entry name" value="FACIOGENITAL DYSPLASIA PROTEIN"/>
    <property type="match status" value="1"/>
</dbReference>
<feature type="region of interest" description="Disordered" evidence="9">
    <location>
        <begin position="604"/>
        <end position="637"/>
    </location>
</feature>
<evidence type="ECO:0008006" key="15">
    <source>
        <dbReference type="Google" id="ProtNLM"/>
    </source>
</evidence>
<evidence type="ECO:0000256" key="8">
    <source>
        <dbReference type="PROSITE-ProRule" id="PRU00091"/>
    </source>
</evidence>
<gene>
    <name evidence="13" type="ORF">CYY_006274</name>
</gene>
<dbReference type="InterPro" id="IPR051092">
    <property type="entry name" value="FYVE_RhoGEF_PH"/>
</dbReference>
<feature type="region of interest" description="Disordered" evidence="9">
    <location>
        <begin position="773"/>
        <end position="853"/>
    </location>
</feature>
<evidence type="ECO:0000256" key="1">
    <source>
        <dbReference type="ARBA" id="ARBA00004245"/>
    </source>
</evidence>
<evidence type="ECO:0000256" key="5">
    <source>
        <dbReference type="ARBA" id="ARBA00022771"/>
    </source>
</evidence>
<evidence type="ECO:0000259" key="12">
    <source>
        <dbReference type="PROSITE" id="PS50178"/>
    </source>
</evidence>
<dbReference type="CDD" id="cd00160">
    <property type="entry name" value="RhoGEF"/>
    <property type="match status" value="1"/>
</dbReference>
<dbReference type="Gene3D" id="3.30.40.10">
    <property type="entry name" value="Zinc/RING finger domain, C3HC4 (zinc finger)"/>
    <property type="match status" value="1"/>
</dbReference>
<dbReference type="EMBL" id="AJWJ01000282">
    <property type="protein sequence ID" value="KAF2072417.1"/>
    <property type="molecule type" value="Genomic_DNA"/>
</dbReference>
<feature type="region of interest" description="Disordered" evidence="9">
    <location>
        <begin position="474"/>
        <end position="493"/>
    </location>
</feature>
<dbReference type="GO" id="GO:0008270">
    <property type="term" value="F:zinc ion binding"/>
    <property type="evidence" value="ECO:0007669"/>
    <property type="project" value="UniProtKB-KW"/>
</dbReference>
<proteinExistence type="predicted"/>
<dbReference type="SMART" id="SM00064">
    <property type="entry name" value="FYVE"/>
    <property type="match status" value="1"/>
</dbReference>
<keyword evidence="6" id="KW-0862">Zinc</keyword>
<dbReference type="AlphaFoldDB" id="A0A8J4PRJ1"/>
<evidence type="ECO:0000256" key="9">
    <source>
        <dbReference type="SAM" id="MobiDB-lite"/>
    </source>
</evidence>
<dbReference type="InterPro" id="IPR001849">
    <property type="entry name" value="PH_domain"/>
</dbReference>
<evidence type="ECO:0000256" key="6">
    <source>
        <dbReference type="ARBA" id="ARBA00022833"/>
    </source>
</evidence>
<dbReference type="InterPro" id="IPR035899">
    <property type="entry name" value="DBL_dom_sf"/>
</dbReference>
<comment type="caution">
    <text evidence="13">The sequence shown here is derived from an EMBL/GenBank/DDBJ whole genome shotgun (WGS) entry which is preliminary data.</text>
</comment>
<dbReference type="SUPFAM" id="SSF57903">
    <property type="entry name" value="FYVE/PHD zinc finger"/>
    <property type="match status" value="1"/>
</dbReference>